<gene>
    <name evidence="3" type="ORF">TR106957</name>
</gene>
<evidence type="ECO:0000256" key="1">
    <source>
        <dbReference type="SAM" id="MobiDB-lite"/>
    </source>
</evidence>
<feature type="compositionally biased region" description="Basic residues" evidence="1">
    <location>
        <begin position="172"/>
        <end position="185"/>
    </location>
</feature>
<feature type="signal peptide" evidence="2">
    <location>
        <begin position="1"/>
        <end position="15"/>
    </location>
</feature>
<dbReference type="EMBL" id="GEEE01001158">
    <property type="protein sequence ID" value="JAP62067.1"/>
    <property type="molecule type" value="Transcribed_RNA"/>
</dbReference>
<feature type="region of interest" description="Disordered" evidence="1">
    <location>
        <begin position="165"/>
        <end position="196"/>
    </location>
</feature>
<sequence>MSSVIWLIYLPFSSAEVEIVIQTQESMEESELEFVTFVPALNDLTAKWTKAKGTLEMRCSAPKPCIQFYPHRASMRLISNPENRLTRFIFTPEMPTLPKIAVTMMRGDMWLPEVDEVIKDIFIYKGITNFSETAPNSYMKIKVPYCSTKKADRNLMRLTGRMKNRNQTVKKGPSKKAQIRRKKRQSSNWPKRNIGE</sequence>
<dbReference type="AlphaFoldDB" id="A0A0V0J905"/>
<keyword evidence="2" id="KW-0732">Signal</keyword>
<evidence type="ECO:0000256" key="2">
    <source>
        <dbReference type="SAM" id="SignalP"/>
    </source>
</evidence>
<reference evidence="3" key="1">
    <citation type="submission" date="2016-01" db="EMBL/GenBank/DDBJ databases">
        <title>Reference transcriptome for the parasite Schistocephalus solidus: insights into the molecular evolution of parasitism.</title>
        <authorList>
            <person name="Hebert F.O."/>
            <person name="Grambauer S."/>
            <person name="Barber I."/>
            <person name="Landry C.R."/>
            <person name="Aubin-Horth N."/>
        </authorList>
    </citation>
    <scope>NUCLEOTIDE SEQUENCE</scope>
</reference>
<feature type="chain" id="PRO_5012272149" evidence="2">
    <location>
        <begin position="16"/>
        <end position="196"/>
    </location>
</feature>
<name>A0A0V0J905_SCHSO</name>
<organism evidence="3">
    <name type="scientific">Schistocephalus solidus</name>
    <name type="common">Tapeworm</name>
    <dbReference type="NCBI Taxonomy" id="70667"/>
    <lineage>
        <taxon>Eukaryota</taxon>
        <taxon>Metazoa</taxon>
        <taxon>Spiralia</taxon>
        <taxon>Lophotrochozoa</taxon>
        <taxon>Platyhelminthes</taxon>
        <taxon>Cestoda</taxon>
        <taxon>Eucestoda</taxon>
        <taxon>Diphyllobothriidea</taxon>
        <taxon>Diphyllobothriidae</taxon>
        <taxon>Schistocephalus</taxon>
    </lineage>
</organism>
<proteinExistence type="predicted"/>
<protein>
    <submittedName>
        <fullName evidence="3">Uncharacterized protein</fullName>
    </submittedName>
</protein>
<evidence type="ECO:0000313" key="3">
    <source>
        <dbReference type="EMBL" id="JAP62067.1"/>
    </source>
</evidence>
<accession>A0A0V0J905</accession>